<dbReference type="SUPFAM" id="SSF51182">
    <property type="entry name" value="RmlC-like cupins"/>
    <property type="match status" value="1"/>
</dbReference>
<evidence type="ECO:0000313" key="4">
    <source>
        <dbReference type="Proteomes" id="UP001166251"/>
    </source>
</evidence>
<dbReference type="EMBL" id="JAHZSS010000034">
    <property type="protein sequence ID" value="MBW8192933.1"/>
    <property type="molecule type" value="Genomic_DNA"/>
</dbReference>
<dbReference type="Proteomes" id="UP001166251">
    <property type="component" value="Unassembled WGS sequence"/>
</dbReference>
<dbReference type="RefSeq" id="WP_220105554.1">
    <property type="nucleotide sequence ID" value="NZ_JAHZSS010000034.1"/>
</dbReference>
<feature type="chain" id="PRO_5045561942" evidence="2">
    <location>
        <begin position="28"/>
        <end position="306"/>
    </location>
</feature>
<feature type="region of interest" description="Disordered" evidence="1">
    <location>
        <begin position="33"/>
        <end position="52"/>
    </location>
</feature>
<protein>
    <submittedName>
        <fullName evidence="3">DUF4437 domain-containing protein</fullName>
    </submittedName>
</protein>
<sequence>MMKSTTLNAAVISATIFSATTLLTACAQHAETTESATLNTEPPAPHQQVPPASYQQVLADDVDWQKLNPARGDASPKAGTLWGDRNGTSATGFLFNPVDGFESPPHIHNVSYRGVVIRGEVHNDDPNAAQLWMPAGSFWTQPAGESHITAAKGANTLAYIEIDSGPYLVKPTAQAFDNGERPVNLEQSNLVWLTADKLEWVQLNGNNAAQVSYLWGSTEPNQYRGMLLKLPANFSGQILTNANEFRAVVIAGQLAYQTPLQAEDTSLTEGSYVSSSGAASHTLKSRSEQPVTLYVRTNGELTLVAN</sequence>
<organism evidence="3 4">
    <name type="scientific">Neiella holothuriorum</name>
    <dbReference type="NCBI Taxonomy" id="2870530"/>
    <lineage>
        <taxon>Bacteria</taxon>
        <taxon>Pseudomonadati</taxon>
        <taxon>Pseudomonadota</taxon>
        <taxon>Gammaproteobacteria</taxon>
        <taxon>Alteromonadales</taxon>
        <taxon>Echinimonadaceae</taxon>
        <taxon>Neiella</taxon>
    </lineage>
</organism>
<feature type="signal peptide" evidence="2">
    <location>
        <begin position="1"/>
        <end position="27"/>
    </location>
</feature>
<keyword evidence="2" id="KW-0732">Signal</keyword>
<evidence type="ECO:0000256" key="1">
    <source>
        <dbReference type="SAM" id="MobiDB-lite"/>
    </source>
</evidence>
<proteinExistence type="predicted"/>
<dbReference type="Gene3D" id="2.60.120.10">
    <property type="entry name" value="Jelly Rolls"/>
    <property type="match status" value="2"/>
</dbReference>
<name>A0ABS7EKQ0_9GAMM</name>
<reference evidence="3" key="1">
    <citation type="submission" date="2021-07" db="EMBL/GenBank/DDBJ databases">
        <title>Neiella marina sp. nov., isolated from the intestinal content of sea cucumber Apostichopus japonicus.</title>
        <authorList>
            <person name="Bai X."/>
        </authorList>
    </citation>
    <scope>NUCLEOTIDE SEQUENCE</scope>
    <source>
        <strain evidence="3">126</strain>
    </source>
</reference>
<dbReference type="PROSITE" id="PS51257">
    <property type="entry name" value="PROKAR_LIPOPROTEIN"/>
    <property type="match status" value="1"/>
</dbReference>
<evidence type="ECO:0000313" key="3">
    <source>
        <dbReference type="EMBL" id="MBW8192933.1"/>
    </source>
</evidence>
<dbReference type="CDD" id="cd06989">
    <property type="entry name" value="cupin_DRT102"/>
    <property type="match status" value="1"/>
</dbReference>
<gene>
    <name evidence="3" type="ORF">K0504_18010</name>
</gene>
<accession>A0ABS7EKQ0</accession>
<dbReference type="InterPro" id="IPR028013">
    <property type="entry name" value="DUF4437"/>
</dbReference>
<comment type="caution">
    <text evidence="3">The sequence shown here is derived from an EMBL/GenBank/DDBJ whole genome shotgun (WGS) entry which is preliminary data.</text>
</comment>
<dbReference type="Pfam" id="PF14499">
    <property type="entry name" value="DUF4437"/>
    <property type="match status" value="1"/>
</dbReference>
<dbReference type="InterPro" id="IPR011051">
    <property type="entry name" value="RmlC_Cupin_sf"/>
</dbReference>
<keyword evidence="4" id="KW-1185">Reference proteome</keyword>
<evidence type="ECO:0000256" key="2">
    <source>
        <dbReference type="SAM" id="SignalP"/>
    </source>
</evidence>
<dbReference type="InterPro" id="IPR014710">
    <property type="entry name" value="RmlC-like_jellyroll"/>
</dbReference>